<comment type="similarity">
    <text evidence="2">Belongs to the urea transporter family.</text>
</comment>
<accession>A0A9D1HBG4</accession>
<dbReference type="PANTHER" id="PTHR10464">
    <property type="entry name" value="UREA TRANSPORTER"/>
    <property type="match status" value="1"/>
</dbReference>
<dbReference type="Proteomes" id="UP000824159">
    <property type="component" value="Unassembled WGS sequence"/>
</dbReference>
<feature type="transmembrane region" description="Helical" evidence="7">
    <location>
        <begin position="23"/>
        <end position="40"/>
    </location>
</feature>
<keyword evidence="4 7" id="KW-0812">Transmembrane</keyword>
<dbReference type="Gene3D" id="1.10.3430.10">
    <property type="entry name" value="Ammonium transporter AmtB like domains"/>
    <property type="match status" value="1"/>
</dbReference>
<evidence type="ECO:0000256" key="2">
    <source>
        <dbReference type="ARBA" id="ARBA00005914"/>
    </source>
</evidence>
<feature type="transmembrane region" description="Helical" evidence="7">
    <location>
        <begin position="46"/>
        <end position="76"/>
    </location>
</feature>
<proteinExistence type="inferred from homology"/>
<dbReference type="AlphaFoldDB" id="A0A9D1HBG4"/>
<reference evidence="8" key="2">
    <citation type="journal article" date="2021" name="PeerJ">
        <title>Extensive microbial diversity within the chicken gut microbiome revealed by metagenomics and culture.</title>
        <authorList>
            <person name="Gilroy R."/>
            <person name="Ravi A."/>
            <person name="Getino M."/>
            <person name="Pursley I."/>
            <person name="Horton D.L."/>
            <person name="Alikhan N.F."/>
            <person name="Baker D."/>
            <person name="Gharbi K."/>
            <person name="Hall N."/>
            <person name="Watson M."/>
            <person name="Adriaenssens E.M."/>
            <person name="Foster-Nyarko E."/>
            <person name="Jarju S."/>
            <person name="Secka A."/>
            <person name="Antonio M."/>
            <person name="Oren A."/>
            <person name="Chaudhuri R.R."/>
            <person name="La Ragione R."/>
            <person name="Hildebrand F."/>
            <person name="Pallen M.J."/>
        </authorList>
    </citation>
    <scope>NUCLEOTIDE SEQUENCE</scope>
    <source>
        <strain evidence="8">CHK176-22527</strain>
    </source>
</reference>
<dbReference type="InterPro" id="IPR004937">
    <property type="entry name" value="Urea_transporter"/>
</dbReference>
<evidence type="ECO:0000256" key="7">
    <source>
        <dbReference type="SAM" id="Phobius"/>
    </source>
</evidence>
<organism evidence="8 9">
    <name type="scientific">Candidatus Allocopromorpha excrementavium</name>
    <dbReference type="NCBI Taxonomy" id="2840741"/>
    <lineage>
        <taxon>Bacteria</taxon>
        <taxon>Bacillati</taxon>
        <taxon>Bacillota</taxon>
        <taxon>Clostridia</taxon>
        <taxon>Eubacteriales</taxon>
        <taxon>Eubacteriaceae</taxon>
        <taxon>Eubacteriaceae incertae sedis</taxon>
        <taxon>Candidatus Allocopromorpha</taxon>
    </lineage>
</organism>
<evidence type="ECO:0000256" key="1">
    <source>
        <dbReference type="ARBA" id="ARBA00004651"/>
    </source>
</evidence>
<evidence type="ECO:0000313" key="8">
    <source>
        <dbReference type="EMBL" id="HIT98873.1"/>
    </source>
</evidence>
<gene>
    <name evidence="8" type="ORF">IAD12_01275</name>
</gene>
<feature type="transmembrane region" description="Helical" evidence="7">
    <location>
        <begin position="231"/>
        <end position="248"/>
    </location>
</feature>
<keyword evidence="5 7" id="KW-1133">Transmembrane helix</keyword>
<comment type="caution">
    <text evidence="8">The sequence shown here is derived from an EMBL/GenBank/DDBJ whole genome shotgun (WGS) entry which is preliminary data.</text>
</comment>
<feature type="transmembrane region" description="Helical" evidence="7">
    <location>
        <begin position="145"/>
        <end position="161"/>
    </location>
</feature>
<name>A0A9D1HBG4_9FIRM</name>
<dbReference type="GO" id="GO:0005886">
    <property type="term" value="C:plasma membrane"/>
    <property type="evidence" value="ECO:0007669"/>
    <property type="project" value="UniProtKB-SubCell"/>
</dbReference>
<dbReference type="GO" id="GO:0015204">
    <property type="term" value="F:urea transmembrane transporter activity"/>
    <property type="evidence" value="ECO:0007669"/>
    <property type="project" value="InterPro"/>
</dbReference>
<evidence type="ECO:0000256" key="3">
    <source>
        <dbReference type="ARBA" id="ARBA00022475"/>
    </source>
</evidence>
<protein>
    <submittedName>
        <fullName evidence="8">Urea transporter</fullName>
    </submittedName>
</protein>
<feature type="transmembrane region" description="Helical" evidence="7">
    <location>
        <begin position="206"/>
        <end position="224"/>
    </location>
</feature>
<comment type="subcellular location">
    <subcellularLocation>
        <location evidence="1">Cell membrane</location>
        <topology evidence="1">Multi-pass membrane protein</topology>
    </subcellularLocation>
</comment>
<dbReference type="PANTHER" id="PTHR10464:SF4">
    <property type="entry name" value="UREA TRANSPORTER"/>
    <property type="match status" value="1"/>
</dbReference>
<feature type="transmembrane region" description="Helical" evidence="7">
    <location>
        <begin position="305"/>
        <end position="325"/>
    </location>
</feature>
<feature type="transmembrane region" description="Helical" evidence="7">
    <location>
        <begin position="279"/>
        <end position="299"/>
    </location>
</feature>
<feature type="transmembrane region" description="Helical" evidence="7">
    <location>
        <begin position="111"/>
        <end position="133"/>
    </location>
</feature>
<evidence type="ECO:0000256" key="5">
    <source>
        <dbReference type="ARBA" id="ARBA00022989"/>
    </source>
</evidence>
<keyword evidence="3" id="KW-1003">Cell membrane</keyword>
<dbReference type="EMBL" id="DVLX01000019">
    <property type="protein sequence ID" value="HIT98873.1"/>
    <property type="molecule type" value="Genomic_DNA"/>
</dbReference>
<dbReference type="Pfam" id="PF03253">
    <property type="entry name" value="UT"/>
    <property type="match status" value="1"/>
</dbReference>
<reference evidence="8" key="1">
    <citation type="submission" date="2020-10" db="EMBL/GenBank/DDBJ databases">
        <authorList>
            <person name="Gilroy R."/>
        </authorList>
    </citation>
    <scope>NUCLEOTIDE SEQUENCE</scope>
    <source>
        <strain evidence="8">CHK176-22527</strain>
    </source>
</reference>
<evidence type="ECO:0000256" key="6">
    <source>
        <dbReference type="ARBA" id="ARBA00023136"/>
    </source>
</evidence>
<sequence length="357" mass="38228">MPYATCRFPLVSEFKRLGDKNKFVAFIDSLLSGFGQIAFSDNPWSGLILIIGCFVGSFEQAVAGLCAAITATAFAYIIGTDKLVIRMGLFTFNAALAGLGIPLFIFPGQSVSVAMIILAVIAGIMCVLITAALNKIFSTRNVPSLALPYCITLFVLIPASLKLGTMHTTTSVVPFLDAPLGAENAQMTACSAGDFFTAVLNNMAEIIWQANIWSGMLYLLAVVISSRVDAISAVIASVVATAVAVMMGLSLDNIMIGLYGYNAILLMQAIFGRGYKMSVISFVMSVILAIISVFVTLWMQTLFAALGAAVTAFPYAIMAIGTFLARDVMKKMHYIDPVKWGVPETIAKELKKEEQGK</sequence>
<feature type="transmembrane region" description="Helical" evidence="7">
    <location>
        <begin position="254"/>
        <end position="272"/>
    </location>
</feature>
<feature type="transmembrane region" description="Helical" evidence="7">
    <location>
        <begin position="83"/>
        <end position="105"/>
    </location>
</feature>
<evidence type="ECO:0000256" key="4">
    <source>
        <dbReference type="ARBA" id="ARBA00022692"/>
    </source>
</evidence>
<keyword evidence="6 7" id="KW-0472">Membrane</keyword>
<evidence type="ECO:0000313" key="9">
    <source>
        <dbReference type="Proteomes" id="UP000824159"/>
    </source>
</evidence>
<dbReference type="InterPro" id="IPR029020">
    <property type="entry name" value="Ammonium/urea_transptr"/>
</dbReference>